<evidence type="ECO:0000313" key="1">
    <source>
        <dbReference type="EMBL" id="KAJ8007914.1"/>
    </source>
</evidence>
<evidence type="ECO:0000313" key="2">
    <source>
        <dbReference type="Proteomes" id="UP001157502"/>
    </source>
</evidence>
<proteinExistence type="predicted"/>
<gene>
    <name evidence="1" type="ORF">DPEC_G00099130</name>
</gene>
<reference evidence="1" key="1">
    <citation type="submission" date="2021-05" db="EMBL/GenBank/DDBJ databases">
        <authorList>
            <person name="Pan Q."/>
            <person name="Jouanno E."/>
            <person name="Zahm M."/>
            <person name="Klopp C."/>
            <person name="Cabau C."/>
            <person name="Louis A."/>
            <person name="Berthelot C."/>
            <person name="Parey E."/>
            <person name="Roest Crollius H."/>
            <person name="Montfort J."/>
            <person name="Robinson-Rechavi M."/>
            <person name="Bouchez O."/>
            <person name="Lampietro C."/>
            <person name="Lopez Roques C."/>
            <person name="Donnadieu C."/>
            <person name="Postlethwait J."/>
            <person name="Bobe J."/>
            <person name="Dillon D."/>
            <person name="Chandos A."/>
            <person name="von Hippel F."/>
            <person name="Guiguen Y."/>
        </authorList>
    </citation>
    <scope>NUCLEOTIDE SEQUENCE</scope>
    <source>
        <strain evidence="1">YG-Jan2019</strain>
    </source>
</reference>
<accession>A0ACC2GW54</accession>
<dbReference type="EMBL" id="CM055735">
    <property type="protein sequence ID" value="KAJ8007914.1"/>
    <property type="molecule type" value="Genomic_DNA"/>
</dbReference>
<name>A0ACC2GW54_DALPE</name>
<dbReference type="Proteomes" id="UP001157502">
    <property type="component" value="Chromosome 8"/>
</dbReference>
<protein>
    <submittedName>
        <fullName evidence="1">Uncharacterized protein</fullName>
    </submittedName>
</protein>
<sequence>MLTKRVFQLLPEGRTLPGRVTRGTSVTHDHGTTPRANGSPATASAQRPLPATNFQDPKAPKEIAGVVEDGWEVVDDLAGAARAGPQLRRTRAGPRLQRASDLSRHTARQSLDAAST</sequence>
<organism evidence="1 2">
    <name type="scientific">Dallia pectoralis</name>
    <name type="common">Alaska blackfish</name>
    <dbReference type="NCBI Taxonomy" id="75939"/>
    <lineage>
        <taxon>Eukaryota</taxon>
        <taxon>Metazoa</taxon>
        <taxon>Chordata</taxon>
        <taxon>Craniata</taxon>
        <taxon>Vertebrata</taxon>
        <taxon>Euteleostomi</taxon>
        <taxon>Actinopterygii</taxon>
        <taxon>Neopterygii</taxon>
        <taxon>Teleostei</taxon>
        <taxon>Protacanthopterygii</taxon>
        <taxon>Esociformes</taxon>
        <taxon>Umbridae</taxon>
        <taxon>Dallia</taxon>
    </lineage>
</organism>
<keyword evidence="2" id="KW-1185">Reference proteome</keyword>
<comment type="caution">
    <text evidence="1">The sequence shown here is derived from an EMBL/GenBank/DDBJ whole genome shotgun (WGS) entry which is preliminary data.</text>
</comment>